<sequence length="338" mass="37705">MDKVFDSSWMLRLTALFLAVALFLYIQTEEKRETESSSSNETDVITNVPLEVYYDSDNLFVTGLPETVDVKISGPKQIVMKTKLEKDFKLFVDLNSLLIGEHSVTIHQENFSEKLDVSIEPRIINVTIEEKVTEQFRVEPEMNNRLLAENFVLNEMTAEPSKVAVTGAKSVIDNISYVKATVSGEKDVNKSFEQEAAVKVLDRDLNKLDVSINPDKVNVKVEINEYSREVPIKINEIGEPVEGLKIDSLSPEKSNITVYGSKSVVDTLKEVVVDVDLSKIKKSGPYDLKIELPTGATKLSQDKLTVRASVSGEPVREQDNKSEADKDADTNVEDTDGN</sequence>
<dbReference type="InterPro" id="IPR053154">
    <property type="entry name" value="c-di-AMP_regulator"/>
</dbReference>
<dbReference type="InterPro" id="IPR012505">
    <property type="entry name" value="YbbR"/>
</dbReference>
<gene>
    <name evidence="2" type="ORF">CBM15_15115</name>
</gene>
<protein>
    <submittedName>
        <fullName evidence="2">Uncharacterized protein</fullName>
    </submittedName>
</protein>
<evidence type="ECO:0000313" key="2">
    <source>
        <dbReference type="EMBL" id="OUZ38110.1"/>
    </source>
</evidence>
<dbReference type="PANTHER" id="PTHR37804">
    <property type="entry name" value="CDAA REGULATORY PROTEIN CDAR"/>
    <property type="match status" value="1"/>
</dbReference>
<dbReference type="Gene3D" id="2.170.120.40">
    <property type="entry name" value="YbbR-like domain"/>
    <property type="match status" value="2"/>
</dbReference>
<accession>A0ABX3ZEG4</accession>
<evidence type="ECO:0000256" key="1">
    <source>
        <dbReference type="SAM" id="MobiDB-lite"/>
    </source>
</evidence>
<evidence type="ECO:0000313" key="3">
    <source>
        <dbReference type="Proteomes" id="UP000196594"/>
    </source>
</evidence>
<organism evidence="2 3">
    <name type="scientific">Solibacillus kalamii</name>
    <dbReference type="NCBI Taxonomy" id="1748298"/>
    <lineage>
        <taxon>Bacteria</taxon>
        <taxon>Bacillati</taxon>
        <taxon>Bacillota</taxon>
        <taxon>Bacilli</taxon>
        <taxon>Bacillales</taxon>
        <taxon>Caryophanaceae</taxon>
        <taxon>Solibacillus</taxon>
    </lineage>
</organism>
<proteinExistence type="predicted"/>
<dbReference type="RefSeq" id="WP_087618152.1">
    <property type="nucleotide sequence ID" value="NZ_JAFBEY010000008.1"/>
</dbReference>
<reference evidence="2 3" key="1">
    <citation type="journal article" date="2017" name="Int. J. Syst. Evol. Microbiol.">
        <title>Solibacillus kalamii sp. nov., isolated from a high-efficiency particulate arrestance filter system used in the International Space Station.</title>
        <authorList>
            <person name="Checinska Sielaff A."/>
            <person name="Kumar R.M."/>
            <person name="Pal D."/>
            <person name="Mayilraj S."/>
            <person name="Venkateswaran K."/>
        </authorList>
    </citation>
    <scope>NUCLEOTIDE SEQUENCE [LARGE SCALE GENOMIC DNA]</scope>
    <source>
        <strain evidence="2 3">ISSFR-015</strain>
    </source>
</reference>
<dbReference type="PANTHER" id="PTHR37804:SF1">
    <property type="entry name" value="CDAA REGULATORY PROTEIN CDAR"/>
    <property type="match status" value="1"/>
</dbReference>
<dbReference type="Gene3D" id="2.170.120.30">
    <property type="match status" value="1"/>
</dbReference>
<name>A0ABX3ZEG4_9BACL</name>
<dbReference type="Proteomes" id="UP000196594">
    <property type="component" value="Unassembled WGS sequence"/>
</dbReference>
<comment type="caution">
    <text evidence="2">The sequence shown here is derived from an EMBL/GenBank/DDBJ whole genome shotgun (WGS) entry which is preliminary data.</text>
</comment>
<feature type="compositionally biased region" description="Basic and acidic residues" evidence="1">
    <location>
        <begin position="314"/>
        <end position="329"/>
    </location>
</feature>
<dbReference type="EMBL" id="NHNT01000011">
    <property type="protein sequence ID" value="OUZ38110.1"/>
    <property type="molecule type" value="Genomic_DNA"/>
</dbReference>
<keyword evidence="3" id="KW-1185">Reference proteome</keyword>
<feature type="region of interest" description="Disordered" evidence="1">
    <location>
        <begin position="301"/>
        <end position="338"/>
    </location>
</feature>
<dbReference type="Pfam" id="PF07949">
    <property type="entry name" value="YbbR"/>
    <property type="match status" value="3"/>
</dbReference>